<gene>
    <name evidence="5" type="ORF">SAMN05421640_2697</name>
</gene>
<accession>A0A239KIW8</accession>
<dbReference type="InterPro" id="IPR009057">
    <property type="entry name" value="Homeodomain-like_sf"/>
</dbReference>
<evidence type="ECO:0000256" key="2">
    <source>
        <dbReference type="ARBA" id="ARBA00023125"/>
    </source>
</evidence>
<proteinExistence type="predicted"/>
<dbReference type="RefSeq" id="WP_089357382.1">
    <property type="nucleotide sequence ID" value="NZ_FZPD01000004.1"/>
</dbReference>
<evidence type="ECO:0000256" key="1">
    <source>
        <dbReference type="ARBA" id="ARBA00023015"/>
    </source>
</evidence>
<keyword evidence="3" id="KW-0804">Transcription</keyword>
<protein>
    <submittedName>
        <fullName evidence="5">AraC-type DNA-binding protein</fullName>
    </submittedName>
</protein>
<dbReference type="AlphaFoldDB" id="A0A239KIW8"/>
<dbReference type="Proteomes" id="UP000198393">
    <property type="component" value="Unassembled WGS sequence"/>
</dbReference>
<dbReference type="EMBL" id="FZPD01000004">
    <property type="protein sequence ID" value="SNT18111.1"/>
    <property type="molecule type" value="Genomic_DNA"/>
</dbReference>
<dbReference type="GO" id="GO:0003700">
    <property type="term" value="F:DNA-binding transcription factor activity"/>
    <property type="evidence" value="ECO:0007669"/>
    <property type="project" value="InterPro"/>
</dbReference>
<dbReference type="InterPro" id="IPR018062">
    <property type="entry name" value="HTH_AraC-typ_CS"/>
</dbReference>
<dbReference type="Gene3D" id="1.10.10.60">
    <property type="entry name" value="Homeodomain-like"/>
    <property type="match status" value="1"/>
</dbReference>
<evidence type="ECO:0000313" key="5">
    <source>
        <dbReference type="EMBL" id="SNT18111.1"/>
    </source>
</evidence>
<dbReference type="GO" id="GO:0043565">
    <property type="term" value="F:sequence-specific DNA binding"/>
    <property type="evidence" value="ECO:0007669"/>
    <property type="project" value="InterPro"/>
</dbReference>
<dbReference type="InterPro" id="IPR018060">
    <property type="entry name" value="HTH_AraC"/>
</dbReference>
<dbReference type="PROSITE" id="PS00041">
    <property type="entry name" value="HTH_ARAC_FAMILY_1"/>
    <property type="match status" value="1"/>
</dbReference>
<organism evidence="5 6">
    <name type="scientific">Ekhidna lutea</name>
    <dbReference type="NCBI Taxonomy" id="447679"/>
    <lineage>
        <taxon>Bacteria</taxon>
        <taxon>Pseudomonadati</taxon>
        <taxon>Bacteroidota</taxon>
        <taxon>Cytophagia</taxon>
        <taxon>Cytophagales</taxon>
        <taxon>Reichenbachiellaceae</taxon>
        <taxon>Ekhidna</taxon>
    </lineage>
</organism>
<dbReference type="PROSITE" id="PS01124">
    <property type="entry name" value="HTH_ARAC_FAMILY_2"/>
    <property type="match status" value="1"/>
</dbReference>
<dbReference type="OrthoDB" id="952277at2"/>
<sequence length="215" mass="24491">MESTQVNIKGMVCSRCIYTIRENLHKAGMFIRDISLGKVAFCKPIAEIDKVKIRSILSDLGFELISDKKEKRLEEIKAFIHTWIEEGSGKDSDLSLSESLARHFIIHYDSLSELFSQMEGKSIEKYHIEKRLEAVKELLVYTDLSLSKIAFKKGFSSVHHLSTQFKKVTGLNPSHFREIQAAKAQVLNQNSMQNDAIHIGNYVTDNPEVDLNFAE</sequence>
<dbReference type="PANTHER" id="PTHR43280">
    <property type="entry name" value="ARAC-FAMILY TRANSCRIPTIONAL REGULATOR"/>
    <property type="match status" value="1"/>
</dbReference>
<dbReference type="SUPFAM" id="SSF46689">
    <property type="entry name" value="Homeodomain-like"/>
    <property type="match status" value="1"/>
</dbReference>
<evidence type="ECO:0000313" key="6">
    <source>
        <dbReference type="Proteomes" id="UP000198393"/>
    </source>
</evidence>
<dbReference type="Pfam" id="PF12833">
    <property type="entry name" value="HTH_18"/>
    <property type="match status" value="1"/>
</dbReference>
<name>A0A239KIW8_EKHLU</name>
<reference evidence="5 6" key="1">
    <citation type="submission" date="2017-06" db="EMBL/GenBank/DDBJ databases">
        <authorList>
            <person name="Kim H.J."/>
            <person name="Triplett B.A."/>
        </authorList>
    </citation>
    <scope>NUCLEOTIDE SEQUENCE [LARGE SCALE GENOMIC DNA]</scope>
    <source>
        <strain evidence="5 6">DSM 19307</strain>
    </source>
</reference>
<evidence type="ECO:0000256" key="3">
    <source>
        <dbReference type="ARBA" id="ARBA00023163"/>
    </source>
</evidence>
<evidence type="ECO:0000259" key="4">
    <source>
        <dbReference type="PROSITE" id="PS01124"/>
    </source>
</evidence>
<dbReference type="SMART" id="SM00342">
    <property type="entry name" value="HTH_ARAC"/>
    <property type="match status" value="1"/>
</dbReference>
<feature type="domain" description="HTH araC/xylS-type" evidence="4">
    <location>
        <begin position="74"/>
        <end position="179"/>
    </location>
</feature>
<keyword evidence="6" id="KW-1185">Reference proteome</keyword>
<keyword evidence="1" id="KW-0805">Transcription regulation</keyword>
<dbReference type="PANTHER" id="PTHR43280:SF2">
    <property type="entry name" value="HTH-TYPE TRANSCRIPTIONAL REGULATOR EXSA"/>
    <property type="match status" value="1"/>
</dbReference>
<keyword evidence="2 5" id="KW-0238">DNA-binding</keyword>